<gene>
    <name evidence="2" type="ORF">H5410_032212</name>
</gene>
<name>A0A9J5YKE4_SOLCO</name>
<protein>
    <submittedName>
        <fullName evidence="2">Uncharacterized protein</fullName>
    </submittedName>
</protein>
<proteinExistence type="predicted"/>
<reference evidence="2 3" key="1">
    <citation type="submission" date="2020-09" db="EMBL/GenBank/DDBJ databases">
        <title>De no assembly of potato wild relative species, Solanum commersonii.</title>
        <authorList>
            <person name="Cho K."/>
        </authorList>
    </citation>
    <scope>NUCLEOTIDE SEQUENCE [LARGE SCALE GENOMIC DNA]</scope>
    <source>
        <strain evidence="2">LZ3.2</strain>
        <tissue evidence="2">Leaf</tissue>
    </source>
</reference>
<evidence type="ECO:0000256" key="1">
    <source>
        <dbReference type="SAM" id="MobiDB-lite"/>
    </source>
</evidence>
<evidence type="ECO:0000313" key="2">
    <source>
        <dbReference type="EMBL" id="KAG5600842.1"/>
    </source>
</evidence>
<dbReference type="Proteomes" id="UP000824120">
    <property type="component" value="Chromosome 6"/>
</dbReference>
<evidence type="ECO:0000313" key="3">
    <source>
        <dbReference type="Proteomes" id="UP000824120"/>
    </source>
</evidence>
<dbReference type="AlphaFoldDB" id="A0A9J5YKE4"/>
<feature type="compositionally biased region" description="Basic and acidic residues" evidence="1">
    <location>
        <begin position="122"/>
        <end position="135"/>
    </location>
</feature>
<feature type="region of interest" description="Disordered" evidence="1">
    <location>
        <begin position="90"/>
        <end position="135"/>
    </location>
</feature>
<organism evidence="2 3">
    <name type="scientific">Solanum commersonii</name>
    <name type="common">Commerson's wild potato</name>
    <name type="synonym">Commerson's nightshade</name>
    <dbReference type="NCBI Taxonomy" id="4109"/>
    <lineage>
        <taxon>Eukaryota</taxon>
        <taxon>Viridiplantae</taxon>
        <taxon>Streptophyta</taxon>
        <taxon>Embryophyta</taxon>
        <taxon>Tracheophyta</taxon>
        <taxon>Spermatophyta</taxon>
        <taxon>Magnoliopsida</taxon>
        <taxon>eudicotyledons</taxon>
        <taxon>Gunneridae</taxon>
        <taxon>Pentapetalae</taxon>
        <taxon>asterids</taxon>
        <taxon>lamiids</taxon>
        <taxon>Solanales</taxon>
        <taxon>Solanaceae</taxon>
        <taxon>Solanoideae</taxon>
        <taxon>Solaneae</taxon>
        <taxon>Solanum</taxon>
    </lineage>
</organism>
<dbReference type="EMBL" id="JACXVP010000006">
    <property type="protein sequence ID" value="KAG5600842.1"/>
    <property type="molecule type" value="Genomic_DNA"/>
</dbReference>
<keyword evidence="3" id="KW-1185">Reference proteome</keyword>
<accession>A0A9J5YKE4</accession>
<sequence length="135" mass="15046">MQSDCRFRRRNRQLVALELLAFADVVVAHRCWSFAVARWPKLLVTLALLLRCGISGGCSMIGGRLPELLPTLACLPASCCCSPVRAVGCHRRRRREKKATGRGGEERTTPGLLVTAAASRRKWTENEREEEAGQR</sequence>
<comment type="caution">
    <text evidence="2">The sequence shown here is derived from an EMBL/GenBank/DDBJ whole genome shotgun (WGS) entry which is preliminary data.</text>
</comment>
<dbReference type="OrthoDB" id="1318559at2759"/>